<organism evidence="6 7">
    <name type="scientific">Tolypocladium paradoxum</name>
    <dbReference type="NCBI Taxonomy" id="94208"/>
    <lineage>
        <taxon>Eukaryota</taxon>
        <taxon>Fungi</taxon>
        <taxon>Dikarya</taxon>
        <taxon>Ascomycota</taxon>
        <taxon>Pezizomycotina</taxon>
        <taxon>Sordariomycetes</taxon>
        <taxon>Hypocreomycetidae</taxon>
        <taxon>Hypocreales</taxon>
        <taxon>Ophiocordycipitaceae</taxon>
        <taxon>Tolypocladium</taxon>
    </lineage>
</organism>
<dbReference type="Pfam" id="PF12311">
    <property type="entry name" value="DUF3632"/>
    <property type="match status" value="1"/>
</dbReference>
<dbReference type="STRING" id="94208.A0A2S4KYE3"/>
<dbReference type="PRINTS" id="PR00080">
    <property type="entry name" value="SDRFAMILY"/>
</dbReference>
<dbReference type="InterPro" id="IPR022085">
    <property type="entry name" value="OpdG"/>
</dbReference>
<gene>
    <name evidence="6" type="ORF">TPAR_04614</name>
</gene>
<comment type="caution">
    <text evidence="6">The sequence shown here is derived from an EMBL/GenBank/DDBJ whole genome shotgun (WGS) entry which is preliminary data.</text>
</comment>
<evidence type="ECO:0000256" key="3">
    <source>
        <dbReference type="ARBA" id="ARBA00023002"/>
    </source>
</evidence>
<feature type="domain" description="Ketoreductase" evidence="5">
    <location>
        <begin position="10"/>
        <end position="212"/>
    </location>
</feature>
<keyword evidence="7" id="KW-1185">Reference proteome</keyword>
<dbReference type="Gene3D" id="3.40.50.720">
    <property type="entry name" value="NAD(P)-binding Rossmann-like Domain"/>
    <property type="match status" value="1"/>
</dbReference>
<dbReference type="PROSITE" id="PS00061">
    <property type="entry name" value="ADH_SHORT"/>
    <property type="match status" value="1"/>
</dbReference>
<sequence length="694" mass="74881">MAHPRPYDGKLGIVTGGSRGIGAAVARRLAAKGCHLLLVFTSESSKQPTQQLCEELSSAHQVRCTCVQADLSGAAEAARKVVDAAESFFATYNTSGRFQVDMLVNNAGVSSNQAMNDPALGPIAADEFTRVYSINVLGPLLLTQAVAPFLPRDRSGRIVNVSSVSSSIGYQGQSVYAGSKAALEAMTRTWSRELAERATVNAVNPGPAWGDMYAAAGEAFWRINQPYVDAAPLAGYAGERAVLDMAGADAERFDRTVREGMGGRRPGFAGEIAGTIDMLCSAESGWTTGSVAHQRRLHAAPTPLGFGELEARHRVEGKVVALVPEPIGPRPAPRLVGDATHPRSASVQPGQPPARRQHVRHVLMRSLYTSGTSRQLRAPGLFSPKQPFRDPPLRITRLHDQQRVIRLRHTRSASPAMASTIDLGTISADSDGSPLVPKIRGILSAAVNDLPPTAQSAERTAGELDALYPAGDTQAVEGFLWALWSLLIGVAQKIPADDPRQQLLAQTVQELVGKRDDEVVLWNQTTRVWSELPMLGPCMREAWDLSPMYDGSDGDNAAIQEWISLNSFAARILGANLQTWVNLAIWEFRSGLEEPPPPSQAAKDTALATACEWITHAGKALHEQGGRVQQLDAMEQRALKPGKLFENGKPGLSDERWRFWRERMGVMGAGAGSGELKERAQRAVERMKELEGSA</sequence>
<feature type="region of interest" description="Disordered" evidence="4">
    <location>
        <begin position="338"/>
        <end position="357"/>
    </location>
</feature>
<dbReference type="SMART" id="SM00822">
    <property type="entry name" value="PKS_KR"/>
    <property type="match status" value="1"/>
</dbReference>
<keyword evidence="2" id="KW-0521">NADP</keyword>
<keyword evidence="3" id="KW-0560">Oxidoreductase</keyword>
<dbReference type="SUPFAM" id="SSF51735">
    <property type="entry name" value="NAD(P)-binding Rossmann-fold domains"/>
    <property type="match status" value="1"/>
</dbReference>
<evidence type="ECO:0000313" key="7">
    <source>
        <dbReference type="Proteomes" id="UP000237481"/>
    </source>
</evidence>
<dbReference type="GO" id="GO:0016616">
    <property type="term" value="F:oxidoreductase activity, acting on the CH-OH group of donors, NAD or NADP as acceptor"/>
    <property type="evidence" value="ECO:0007669"/>
    <property type="project" value="TreeGrafter"/>
</dbReference>
<proteinExistence type="inferred from homology"/>
<dbReference type="Proteomes" id="UP000237481">
    <property type="component" value="Unassembled WGS sequence"/>
</dbReference>
<dbReference type="EMBL" id="PKSG01000464">
    <property type="protein sequence ID" value="POR35209.1"/>
    <property type="molecule type" value="Genomic_DNA"/>
</dbReference>
<dbReference type="InterPro" id="IPR020904">
    <property type="entry name" value="Sc_DH/Rdtase_CS"/>
</dbReference>
<dbReference type="InterPro" id="IPR057326">
    <property type="entry name" value="KR_dom"/>
</dbReference>
<dbReference type="FunFam" id="3.40.50.720:FF:000374">
    <property type="entry name" value="3-oxoacyl-(Acyl-carrier-protein) reductase"/>
    <property type="match status" value="1"/>
</dbReference>
<evidence type="ECO:0000256" key="2">
    <source>
        <dbReference type="ARBA" id="ARBA00022857"/>
    </source>
</evidence>
<dbReference type="PANTHER" id="PTHR42760:SF111">
    <property type="entry name" value="3-OXOACYL-(ACYL-CARRIER-PROTEIN) REDUCTASE (AFU_ORTHOLOGUE AFUA_1G10100)"/>
    <property type="match status" value="1"/>
</dbReference>
<dbReference type="OrthoDB" id="3350591at2759"/>
<evidence type="ECO:0000259" key="5">
    <source>
        <dbReference type="SMART" id="SM00822"/>
    </source>
</evidence>
<dbReference type="Pfam" id="PF00106">
    <property type="entry name" value="adh_short"/>
    <property type="match status" value="1"/>
</dbReference>
<dbReference type="InterPro" id="IPR036291">
    <property type="entry name" value="NAD(P)-bd_dom_sf"/>
</dbReference>
<dbReference type="AlphaFoldDB" id="A0A2S4KYE3"/>
<dbReference type="PRINTS" id="PR00081">
    <property type="entry name" value="GDHRDH"/>
</dbReference>
<dbReference type="GO" id="GO:0048038">
    <property type="term" value="F:quinone binding"/>
    <property type="evidence" value="ECO:0007669"/>
    <property type="project" value="TreeGrafter"/>
</dbReference>
<dbReference type="InterPro" id="IPR002347">
    <property type="entry name" value="SDR_fam"/>
</dbReference>
<dbReference type="CDD" id="cd05233">
    <property type="entry name" value="SDR_c"/>
    <property type="match status" value="1"/>
</dbReference>
<evidence type="ECO:0000313" key="6">
    <source>
        <dbReference type="EMBL" id="POR35209.1"/>
    </source>
</evidence>
<protein>
    <submittedName>
        <fullName evidence="6">Oxidoreductase</fullName>
    </submittedName>
</protein>
<dbReference type="GO" id="GO:0006633">
    <property type="term" value="P:fatty acid biosynthetic process"/>
    <property type="evidence" value="ECO:0007669"/>
    <property type="project" value="TreeGrafter"/>
</dbReference>
<name>A0A2S4KYE3_9HYPO</name>
<dbReference type="PANTHER" id="PTHR42760">
    <property type="entry name" value="SHORT-CHAIN DEHYDROGENASES/REDUCTASES FAMILY MEMBER"/>
    <property type="match status" value="1"/>
</dbReference>
<comment type="similarity">
    <text evidence="1">Belongs to the short-chain dehydrogenases/reductases (SDR) family.</text>
</comment>
<reference evidence="6 7" key="1">
    <citation type="submission" date="2018-01" db="EMBL/GenBank/DDBJ databases">
        <title>Harnessing the power of phylogenomics to disentangle the directionality and signatures of interkingdom host jumping in the parasitic fungal genus Tolypocladium.</title>
        <authorList>
            <person name="Quandt C.A."/>
            <person name="Patterson W."/>
            <person name="Spatafora J.W."/>
        </authorList>
    </citation>
    <scope>NUCLEOTIDE SEQUENCE [LARGE SCALE GENOMIC DNA]</scope>
    <source>
        <strain evidence="6 7">NRBC 100945</strain>
    </source>
</reference>
<evidence type="ECO:0000256" key="4">
    <source>
        <dbReference type="SAM" id="MobiDB-lite"/>
    </source>
</evidence>
<accession>A0A2S4KYE3</accession>
<evidence type="ECO:0000256" key="1">
    <source>
        <dbReference type="ARBA" id="ARBA00006484"/>
    </source>
</evidence>